<dbReference type="EMBL" id="CAUEEQ010006387">
    <property type="protein sequence ID" value="CAJ0929992.1"/>
    <property type="molecule type" value="Genomic_DNA"/>
</dbReference>
<sequence>MKKQESSVARRWEAPDLDLRQPLDWTAQNRPPASRTDCECRPAVKYSTAVMSPLYFTASAQSVREAEGEGHDQTPGMWRTTDHIIQHHFQTPPILQNICTPAPWTLRTVSAPKALLVPAENPANVRTANVQHAKKAAAPAVRLSAVSAARAVSAAMDVTPAAAASDRRYTRIHGGPCDICSMASVIRAPVIAVCVVYV</sequence>
<evidence type="ECO:0000313" key="2">
    <source>
        <dbReference type="EMBL" id="CAJ0929992.1"/>
    </source>
</evidence>
<evidence type="ECO:0000313" key="3">
    <source>
        <dbReference type="Proteomes" id="UP001176940"/>
    </source>
</evidence>
<feature type="region of interest" description="Disordered" evidence="1">
    <location>
        <begin position="1"/>
        <end position="38"/>
    </location>
</feature>
<gene>
    <name evidence="2" type="ORF">RIMI_LOCUS4068277</name>
</gene>
<accession>A0ABN9L5B0</accession>
<proteinExistence type="predicted"/>
<protein>
    <submittedName>
        <fullName evidence="2">Uncharacterized protein</fullName>
    </submittedName>
</protein>
<reference evidence="2" key="1">
    <citation type="submission" date="2023-07" db="EMBL/GenBank/DDBJ databases">
        <authorList>
            <person name="Stuckert A."/>
        </authorList>
    </citation>
    <scope>NUCLEOTIDE SEQUENCE</scope>
</reference>
<comment type="caution">
    <text evidence="2">The sequence shown here is derived from an EMBL/GenBank/DDBJ whole genome shotgun (WGS) entry which is preliminary data.</text>
</comment>
<organism evidence="2 3">
    <name type="scientific">Ranitomeya imitator</name>
    <name type="common">mimic poison frog</name>
    <dbReference type="NCBI Taxonomy" id="111125"/>
    <lineage>
        <taxon>Eukaryota</taxon>
        <taxon>Metazoa</taxon>
        <taxon>Chordata</taxon>
        <taxon>Craniata</taxon>
        <taxon>Vertebrata</taxon>
        <taxon>Euteleostomi</taxon>
        <taxon>Amphibia</taxon>
        <taxon>Batrachia</taxon>
        <taxon>Anura</taxon>
        <taxon>Neobatrachia</taxon>
        <taxon>Hyloidea</taxon>
        <taxon>Dendrobatidae</taxon>
        <taxon>Dendrobatinae</taxon>
        <taxon>Ranitomeya</taxon>
    </lineage>
</organism>
<name>A0ABN9L5B0_9NEOB</name>
<evidence type="ECO:0000256" key="1">
    <source>
        <dbReference type="SAM" id="MobiDB-lite"/>
    </source>
</evidence>
<keyword evidence="3" id="KW-1185">Reference proteome</keyword>
<dbReference type="Proteomes" id="UP001176940">
    <property type="component" value="Unassembled WGS sequence"/>
</dbReference>
<feature type="compositionally biased region" description="Basic and acidic residues" evidence="1">
    <location>
        <begin position="1"/>
        <end position="21"/>
    </location>
</feature>